<dbReference type="EMBL" id="JAOQAZ010000026">
    <property type="protein sequence ID" value="KAJ4252342.1"/>
    <property type="molecule type" value="Genomic_DNA"/>
</dbReference>
<evidence type="ECO:0000313" key="3">
    <source>
        <dbReference type="EMBL" id="KAJ4252342.1"/>
    </source>
</evidence>
<feature type="non-terminal residue" evidence="3">
    <location>
        <position position="148"/>
    </location>
</feature>
<comment type="caution">
    <text evidence="3">The sequence shown here is derived from an EMBL/GenBank/DDBJ whole genome shotgun (WGS) entry which is preliminary data.</text>
</comment>
<feature type="signal peptide" evidence="2">
    <location>
        <begin position="1"/>
        <end position="18"/>
    </location>
</feature>
<feature type="region of interest" description="Disordered" evidence="1">
    <location>
        <begin position="73"/>
        <end position="100"/>
    </location>
</feature>
<keyword evidence="4" id="KW-1185">Reference proteome</keyword>
<evidence type="ECO:0000256" key="2">
    <source>
        <dbReference type="SAM" id="SignalP"/>
    </source>
</evidence>
<reference evidence="3" key="1">
    <citation type="submission" date="2022-09" db="EMBL/GenBank/DDBJ databases">
        <title>Fusarium specimens isolated from Avocado Roots.</title>
        <authorList>
            <person name="Stajich J."/>
            <person name="Roper C."/>
            <person name="Heimlech-Rivalta G."/>
        </authorList>
    </citation>
    <scope>NUCLEOTIDE SEQUENCE</scope>
    <source>
        <strain evidence="3">CF00136</strain>
    </source>
</reference>
<feature type="chain" id="PRO_5040822506" evidence="2">
    <location>
        <begin position="19"/>
        <end position="148"/>
    </location>
</feature>
<dbReference type="AlphaFoldDB" id="A0A9W8RRT3"/>
<keyword evidence="2" id="KW-0732">Signal</keyword>
<organism evidence="3 4">
    <name type="scientific">Fusarium torreyae</name>
    <dbReference type="NCBI Taxonomy" id="1237075"/>
    <lineage>
        <taxon>Eukaryota</taxon>
        <taxon>Fungi</taxon>
        <taxon>Dikarya</taxon>
        <taxon>Ascomycota</taxon>
        <taxon>Pezizomycotina</taxon>
        <taxon>Sordariomycetes</taxon>
        <taxon>Hypocreomycetidae</taxon>
        <taxon>Hypocreales</taxon>
        <taxon>Nectriaceae</taxon>
        <taxon>Fusarium</taxon>
    </lineage>
</organism>
<evidence type="ECO:0000256" key="1">
    <source>
        <dbReference type="SAM" id="MobiDB-lite"/>
    </source>
</evidence>
<accession>A0A9W8RRT3</accession>
<name>A0A9W8RRT3_9HYPO</name>
<protein>
    <submittedName>
        <fullName evidence="3">Uncharacterized protein</fullName>
    </submittedName>
</protein>
<sequence length="148" mass="15910">MVKFSLVNILMLVLVSKASVVTVPVADDDNSVDANSSDVSDAEFDADSGERNVVYNDVVMDDEIDVVADVDSSVPSGVTDMNSDDDDNDARCEDRDDVDSEDDVVNVVEVVIDAITDVVDGRDSDDVDIDDDENILEAKLVPGEVRVP</sequence>
<gene>
    <name evidence="3" type="ORF">NW762_010940</name>
</gene>
<dbReference type="Proteomes" id="UP001152049">
    <property type="component" value="Unassembled WGS sequence"/>
</dbReference>
<evidence type="ECO:0000313" key="4">
    <source>
        <dbReference type="Proteomes" id="UP001152049"/>
    </source>
</evidence>
<proteinExistence type="predicted"/>